<organism evidence="2 3">
    <name type="scientific">Anaerocolumna aminovalerica</name>
    <dbReference type="NCBI Taxonomy" id="1527"/>
    <lineage>
        <taxon>Bacteria</taxon>
        <taxon>Bacillati</taxon>
        <taxon>Bacillota</taxon>
        <taxon>Clostridia</taxon>
        <taxon>Lachnospirales</taxon>
        <taxon>Lachnospiraceae</taxon>
        <taxon>Anaerocolumna</taxon>
    </lineage>
</organism>
<dbReference type="GO" id="GO:0008168">
    <property type="term" value="F:methyltransferase activity"/>
    <property type="evidence" value="ECO:0007669"/>
    <property type="project" value="UniProtKB-KW"/>
</dbReference>
<feature type="domain" description="Methyltransferase" evidence="1">
    <location>
        <begin position="71"/>
        <end position="113"/>
    </location>
</feature>
<dbReference type="OrthoDB" id="5522265at2"/>
<dbReference type="SUPFAM" id="SSF53335">
    <property type="entry name" value="S-adenosyl-L-methionine-dependent methyltransferases"/>
    <property type="match status" value="1"/>
</dbReference>
<reference evidence="2 3" key="1">
    <citation type="submission" date="2016-10" db="EMBL/GenBank/DDBJ databases">
        <authorList>
            <person name="de Groot N.N."/>
        </authorList>
    </citation>
    <scope>NUCLEOTIDE SEQUENCE [LARGE SCALE GENOMIC DNA]</scope>
    <source>
        <strain evidence="2 3">DSM 1283</strain>
    </source>
</reference>
<protein>
    <submittedName>
        <fullName evidence="2">Methyltransferase domain-containing protein</fullName>
    </submittedName>
</protein>
<evidence type="ECO:0000259" key="1">
    <source>
        <dbReference type="Pfam" id="PF13649"/>
    </source>
</evidence>
<dbReference type="AlphaFoldDB" id="A0A1I5BYM4"/>
<dbReference type="Proteomes" id="UP000198806">
    <property type="component" value="Unassembled WGS sequence"/>
</dbReference>
<keyword evidence="2" id="KW-0808">Transferase</keyword>
<dbReference type="Gene3D" id="3.40.50.150">
    <property type="entry name" value="Vaccinia Virus protein VP39"/>
    <property type="match status" value="1"/>
</dbReference>
<gene>
    <name evidence="2" type="ORF">SAMN04489757_1026</name>
</gene>
<dbReference type="STRING" id="1527.SAMN04489757_1026"/>
<sequence length="120" mass="13553">MFNAMTKILERPALYKNTEVAFWNDEYISKQMLKAHLDPEFEGASRKLKFIEKSVAWIKEIVPPSSYPLLLDIGCGPGIYAERFTGIGYQVTGIDFSIRSIDYGQNSAIKQGLDTIPSEE</sequence>
<dbReference type="InterPro" id="IPR029063">
    <property type="entry name" value="SAM-dependent_MTases_sf"/>
</dbReference>
<dbReference type="InterPro" id="IPR041698">
    <property type="entry name" value="Methyltransf_25"/>
</dbReference>
<dbReference type="RefSeq" id="WP_139221467.1">
    <property type="nucleotide sequence ID" value="NZ_BAABFM010000017.1"/>
</dbReference>
<accession>A0A1I5BYM4</accession>
<evidence type="ECO:0000313" key="3">
    <source>
        <dbReference type="Proteomes" id="UP000198806"/>
    </source>
</evidence>
<proteinExistence type="predicted"/>
<dbReference type="CDD" id="cd02440">
    <property type="entry name" value="AdoMet_MTases"/>
    <property type="match status" value="1"/>
</dbReference>
<dbReference type="Pfam" id="PF13649">
    <property type="entry name" value="Methyltransf_25"/>
    <property type="match status" value="1"/>
</dbReference>
<evidence type="ECO:0000313" key="2">
    <source>
        <dbReference type="EMBL" id="SFN79879.1"/>
    </source>
</evidence>
<dbReference type="EMBL" id="FOWD01000002">
    <property type="protein sequence ID" value="SFN79879.1"/>
    <property type="molecule type" value="Genomic_DNA"/>
</dbReference>
<dbReference type="GO" id="GO:0032259">
    <property type="term" value="P:methylation"/>
    <property type="evidence" value="ECO:0007669"/>
    <property type="project" value="UniProtKB-KW"/>
</dbReference>
<keyword evidence="2" id="KW-0489">Methyltransferase</keyword>
<name>A0A1I5BYM4_9FIRM</name>
<keyword evidence="3" id="KW-1185">Reference proteome</keyword>